<evidence type="ECO:0000313" key="10">
    <source>
        <dbReference type="EMBL" id="GAA4943980.1"/>
    </source>
</evidence>
<evidence type="ECO:0000256" key="6">
    <source>
        <dbReference type="ARBA" id="ARBA00023295"/>
    </source>
</evidence>
<keyword evidence="5" id="KW-0378">Hydrolase</keyword>
<feature type="domain" description="Alpha-L-fucosidase C-terminal" evidence="9">
    <location>
        <begin position="448"/>
        <end position="529"/>
    </location>
</feature>
<accession>A0ABP9GIH7</accession>
<sequence length="535" mass="61420">MKNKIQPLGICIALLLLSMHQVVYAQNKLAEKENASEVDQIEQAKKSGKTFKEEWPSIAKHSVPEWFRDAKFGIFTCIGPATLATQNKTTEWYGWAMYDTIGVYWNNAPRGEAKPSGEFLRHKELFGGDQNEVGYKDIIKQFNPTKFNAEEWADLFDKAGAKFMGPIGVFHDNYLNWDSDISRWNSKDMAGIDITGELEKAIRKRNMKYLITYHHAFTWYWYYHSFAFDGGITGNEDLYGKVHGFSPDSDSFEPYPDADFEQRWFDILKESADKYSPDLFWFDMGLELLSDNIRKKAFAYLLNEAEQKKKEIGLCYKIKFDVCIPPKAGILDYEKGRSTGLRADPWLSDTPLGGWFYNGRKSRSPEAIVEILCDVVSKNGCLLLDVSPKSDGTIPEDQKETLLGIGKWLDMNGEAIYNTRPWKIDGEGPTTLKKDDHFNENWEAIYTDDDIRYTTSKDENTLYVIVLDRPTKGKITAKMLSTILPYFDKEIVNISLIGSDEKVEWNRDVYGLELSFPDNHPGKHAFCYKVKLVTK</sequence>
<evidence type="ECO:0000259" key="9">
    <source>
        <dbReference type="Pfam" id="PF16757"/>
    </source>
</evidence>
<dbReference type="InterPro" id="IPR017853">
    <property type="entry name" value="GH"/>
</dbReference>
<gene>
    <name evidence="10" type="ORF">GCM10023314_16270</name>
</gene>
<dbReference type="InterPro" id="IPR013780">
    <property type="entry name" value="Glyco_hydro_b"/>
</dbReference>
<dbReference type="EC" id="3.2.1.51" evidence="3"/>
<dbReference type="Gene3D" id="2.60.40.1180">
    <property type="entry name" value="Golgi alpha-mannosidase II"/>
    <property type="match status" value="1"/>
</dbReference>
<feature type="chain" id="PRO_5047477391" description="alpha-L-fucosidase" evidence="7">
    <location>
        <begin position="26"/>
        <end position="535"/>
    </location>
</feature>
<dbReference type="PANTHER" id="PTHR10030:SF37">
    <property type="entry name" value="ALPHA-L-FUCOSIDASE-RELATED"/>
    <property type="match status" value="1"/>
</dbReference>
<organism evidence="10 11">
    <name type="scientific">Algibacter agarivorans</name>
    <dbReference type="NCBI Taxonomy" id="1109741"/>
    <lineage>
        <taxon>Bacteria</taxon>
        <taxon>Pseudomonadati</taxon>
        <taxon>Bacteroidota</taxon>
        <taxon>Flavobacteriia</taxon>
        <taxon>Flavobacteriales</taxon>
        <taxon>Flavobacteriaceae</taxon>
        <taxon>Algibacter</taxon>
    </lineage>
</organism>
<dbReference type="PRINTS" id="PR00741">
    <property type="entry name" value="GLHYDRLASE29"/>
</dbReference>
<comment type="similarity">
    <text evidence="2">Belongs to the glycosyl hydrolase 29 family.</text>
</comment>
<keyword evidence="4 7" id="KW-0732">Signal</keyword>
<dbReference type="InterPro" id="IPR057739">
    <property type="entry name" value="Glyco_hydro_29_N"/>
</dbReference>
<evidence type="ECO:0000256" key="1">
    <source>
        <dbReference type="ARBA" id="ARBA00004071"/>
    </source>
</evidence>
<evidence type="ECO:0000256" key="4">
    <source>
        <dbReference type="ARBA" id="ARBA00022729"/>
    </source>
</evidence>
<dbReference type="InterPro" id="IPR000933">
    <property type="entry name" value="Glyco_hydro_29"/>
</dbReference>
<dbReference type="Pfam" id="PF16757">
    <property type="entry name" value="Fucosidase_C"/>
    <property type="match status" value="1"/>
</dbReference>
<feature type="signal peptide" evidence="7">
    <location>
        <begin position="1"/>
        <end position="25"/>
    </location>
</feature>
<dbReference type="PIRSF" id="PIRSF001092">
    <property type="entry name" value="Alpha-L-fucosidase"/>
    <property type="match status" value="1"/>
</dbReference>
<proteinExistence type="inferred from homology"/>
<comment type="function">
    <text evidence="1">Alpha-L-fucosidase is responsible for hydrolyzing the alpha-1,6-linked fucose joined to the reducing-end N-acetylglucosamine of the carbohydrate moieties of glycoproteins.</text>
</comment>
<dbReference type="Pfam" id="PF01120">
    <property type="entry name" value="Alpha_L_fucos"/>
    <property type="match status" value="1"/>
</dbReference>
<dbReference type="InterPro" id="IPR031919">
    <property type="entry name" value="Fucosidase_C"/>
</dbReference>
<dbReference type="RefSeq" id="WP_345191360.1">
    <property type="nucleotide sequence ID" value="NZ_BAABJJ010000021.1"/>
</dbReference>
<dbReference type="InterPro" id="IPR016286">
    <property type="entry name" value="FUC_metazoa-typ"/>
</dbReference>
<evidence type="ECO:0000313" key="11">
    <source>
        <dbReference type="Proteomes" id="UP001501302"/>
    </source>
</evidence>
<dbReference type="PANTHER" id="PTHR10030">
    <property type="entry name" value="ALPHA-L-FUCOSIDASE"/>
    <property type="match status" value="1"/>
</dbReference>
<evidence type="ECO:0000256" key="3">
    <source>
        <dbReference type="ARBA" id="ARBA00012662"/>
    </source>
</evidence>
<comment type="caution">
    <text evidence="10">The sequence shown here is derived from an EMBL/GenBank/DDBJ whole genome shotgun (WGS) entry which is preliminary data.</text>
</comment>
<evidence type="ECO:0000256" key="2">
    <source>
        <dbReference type="ARBA" id="ARBA00007951"/>
    </source>
</evidence>
<evidence type="ECO:0000259" key="8">
    <source>
        <dbReference type="Pfam" id="PF01120"/>
    </source>
</evidence>
<dbReference type="EMBL" id="BAABJJ010000021">
    <property type="protein sequence ID" value="GAA4943980.1"/>
    <property type="molecule type" value="Genomic_DNA"/>
</dbReference>
<evidence type="ECO:0000256" key="5">
    <source>
        <dbReference type="ARBA" id="ARBA00022801"/>
    </source>
</evidence>
<reference evidence="11" key="1">
    <citation type="journal article" date="2019" name="Int. J. Syst. Evol. Microbiol.">
        <title>The Global Catalogue of Microorganisms (GCM) 10K type strain sequencing project: providing services to taxonomists for standard genome sequencing and annotation.</title>
        <authorList>
            <consortium name="The Broad Institute Genomics Platform"/>
            <consortium name="The Broad Institute Genome Sequencing Center for Infectious Disease"/>
            <person name="Wu L."/>
            <person name="Ma J."/>
        </authorList>
    </citation>
    <scope>NUCLEOTIDE SEQUENCE [LARGE SCALE GENOMIC DNA]</scope>
    <source>
        <strain evidence="11">JCM 18285</strain>
    </source>
</reference>
<evidence type="ECO:0000256" key="7">
    <source>
        <dbReference type="SAM" id="SignalP"/>
    </source>
</evidence>
<dbReference type="SUPFAM" id="SSF51445">
    <property type="entry name" value="(Trans)glycosidases"/>
    <property type="match status" value="1"/>
</dbReference>
<dbReference type="SMART" id="SM00812">
    <property type="entry name" value="Alpha_L_fucos"/>
    <property type="match status" value="1"/>
</dbReference>
<keyword evidence="6" id="KW-0326">Glycosidase</keyword>
<dbReference type="Proteomes" id="UP001501302">
    <property type="component" value="Unassembled WGS sequence"/>
</dbReference>
<dbReference type="Gene3D" id="3.20.20.80">
    <property type="entry name" value="Glycosidases"/>
    <property type="match status" value="1"/>
</dbReference>
<protein>
    <recommendedName>
        <fullName evidence="3">alpha-L-fucosidase</fullName>
        <ecNumber evidence="3">3.2.1.51</ecNumber>
    </recommendedName>
</protein>
<keyword evidence="11" id="KW-1185">Reference proteome</keyword>
<feature type="domain" description="Glycoside hydrolase family 29 N-terminal" evidence="8">
    <location>
        <begin position="43"/>
        <end position="414"/>
    </location>
</feature>
<name>A0ABP9GIH7_9FLAO</name>